<organism evidence="6 7">
    <name type="scientific">Nonomuraea spiralis</name>
    <dbReference type="NCBI Taxonomy" id="46182"/>
    <lineage>
        <taxon>Bacteria</taxon>
        <taxon>Bacillati</taxon>
        <taxon>Actinomycetota</taxon>
        <taxon>Actinomycetes</taxon>
        <taxon>Streptosporangiales</taxon>
        <taxon>Streptosporangiaceae</taxon>
        <taxon>Nonomuraea</taxon>
    </lineage>
</organism>
<sequence length="116" mass="11664">MFVAYIVVAVLMAVVLAGSARAKLVRDAKITAGLTAVGVPEEWFPRLAALEIAGALGLLAGIVFRPLGVAAGVGVVLYFAGALVTHLRARDVKGAPVPAVLLLVAVAPVALGLATV</sequence>
<feature type="transmembrane region" description="Helical" evidence="5">
    <location>
        <begin position="95"/>
        <end position="114"/>
    </location>
</feature>
<keyword evidence="3 5" id="KW-1133">Transmembrane helix</keyword>
<feature type="transmembrane region" description="Helical" evidence="5">
    <location>
        <begin position="69"/>
        <end position="89"/>
    </location>
</feature>
<evidence type="ECO:0000256" key="4">
    <source>
        <dbReference type="ARBA" id="ARBA00023136"/>
    </source>
</evidence>
<dbReference type="InterPro" id="IPR032808">
    <property type="entry name" value="DoxX"/>
</dbReference>
<evidence type="ECO:0000256" key="2">
    <source>
        <dbReference type="ARBA" id="ARBA00022692"/>
    </source>
</evidence>
<keyword evidence="2 5" id="KW-0812">Transmembrane</keyword>
<keyword evidence="7" id="KW-1185">Reference proteome</keyword>
<accession>A0ABV5IFY2</accession>
<protein>
    <submittedName>
        <fullName evidence="6">DoxX family protein</fullName>
    </submittedName>
</protein>
<name>A0ABV5IFY2_9ACTN</name>
<evidence type="ECO:0000313" key="6">
    <source>
        <dbReference type="EMBL" id="MFB9203441.1"/>
    </source>
</evidence>
<dbReference type="EMBL" id="JBHMEI010000014">
    <property type="protein sequence ID" value="MFB9203441.1"/>
    <property type="molecule type" value="Genomic_DNA"/>
</dbReference>
<evidence type="ECO:0000256" key="5">
    <source>
        <dbReference type="SAM" id="Phobius"/>
    </source>
</evidence>
<keyword evidence="4 5" id="KW-0472">Membrane</keyword>
<dbReference type="Proteomes" id="UP001589647">
    <property type="component" value="Unassembled WGS sequence"/>
</dbReference>
<evidence type="ECO:0000256" key="3">
    <source>
        <dbReference type="ARBA" id="ARBA00022989"/>
    </source>
</evidence>
<comment type="subcellular location">
    <subcellularLocation>
        <location evidence="1">Membrane</location>
        <topology evidence="1">Multi-pass membrane protein</topology>
    </subcellularLocation>
</comment>
<comment type="caution">
    <text evidence="6">The sequence shown here is derived from an EMBL/GenBank/DDBJ whole genome shotgun (WGS) entry which is preliminary data.</text>
</comment>
<proteinExistence type="predicted"/>
<evidence type="ECO:0000313" key="7">
    <source>
        <dbReference type="Proteomes" id="UP001589647"/>
    </source>
</evidence>
<gene>
    <name evidence="6" type="ORF">ACFFV7_19785</name>
</gene>
<reference evidence="6 7" key="1">
    <citation type="submission" date="2024-09" db="EMBL/GenBank/DDBJ databases">
        <authorList>
            <person name="Sun Q."/>
            <person name="Mori K."/>
        </authorList>
    </citation>
    <scope>NUCLEOTIDE SEQUENCE [LARGE SCALE GENOMIC DNA]</scope>
    <source>
        <strain evidence="6 7">CCM 3426</strain>
    </source>
</reference>
<dbReference type="RefSeq" id="WP_189653499.1">
    <property type="nucleotide sequence ID" value="NZ_BMRC01000042.1"/>
</dbReference>
<dbReference type="Pfam" id="PF13564">
    <property type="entry name" value="DoxX_2"/>
    <property type="match status" value="1"/>
</dbReference>
<evidence type="ECO:0000256" key="1">
    <source>
        <dbReference type="ARBA" id="ARBA00004141"/>
    </source>
</evidence>